<feature type="region of interest" description="Disordered" evidence="8">
    <location>
        <begin position="1"/>
        <end position="44"/>
    </location>
</feature>
<feature type="compositionally biased region" description="Basic and acidic residues" evidence="8">
    <location>
        <begin position="1"/>
        <end position="12"/>
    </location>
</feature>
<evidence type="ECO:0000256" key="5">
    <source>
        <dbReference type="ARBA" id="ARBA00035407"/>
    </source>
</evidence>
<feature type="domain" description="S5 DRBM" evidence="9">
    <location>
        <begin position="89"/>
        <end position="152"/>
    </location>
</feature>
<protein>
    <recommendedName>
        <fullName evidence="4">Small ribosomal subunit protein uS5</fullName>
    </recommendedName>
    <alternativeName>
        <fullName evidence="5">40S ribosomal protein S2</fullName>
    </alternativeName>
</protein>
<dbReference type="Gene3D" id="3.60.10.10">
    <property type="entry name" value="Endonuclease/exonuclease/phosphatase"/>
    <property type="match status" value="1"/>
</dbReference>
<dbReference type="InterPro" id="IPR005324">
    <property type="entry name" value="Ribosomal_uS5_C"/>
</dbReference>
<dbReference type="GO" id="GO:0003729">
    <property type="term" value="F:mRNA binding"/>
    <property type="evidence" value="ECO:0007669"/>
    <property type="project" value="UniProtKB-ARBA"/>
</dbReference>
<dbReference type="Pfam" id="PF00333">
    <property type="entry name" value="Ribosomal_S5"/>
    <property type="match status" value="1"/>
</dbReference>
<dbReference type="NCBIfam" id="TIGR01020">
    <property type="entry name" value="uS5_euk_arch"/>
    <property type="match status" value="1"/>
</dbReference>
<dbReference type="GO" id="GO:0006412">
    <property type="term" value="P:translation"/>
    <property type="evidence" value="ECO:0007669"/>
    <property type="project" value="InterPro"/>
</dbReference>
<evidence type="ECO:0000256" key="8">
    <source>
        <dbReference type="SAM" id="MobiDB-lite"/>
    </source>
</evidence>
<dbReference type="InterPro" id="IPR036691">
    <property type="entry name" value="Endo/exonu/phosph_ase_sf"/>
</dbReference>
<dbReference type="PANTHER" id="PTHR13718:SF4">
    <property type="entry name" value="40S RIBOSOMAL PROTEIN S2"/>
    <property type="match status" value="1"/>
</dbReference>
<dbReference type="InterPro" id="IPR013810">
    <property type="entry name" value="Ribosomal_uS5_N"/>
</dbReference>
<dbReference type="Gramene" id="evm.model.08.272">
    <property type="protein sequence ID" value="cds.evm.model.08.272"/>
    <property type="gene ID" value="evm.TU.08.272"/>
</dbReference>
<feature type="compositionally biased region" description="Gly residues" evidence="8">
    <location>
        <begin position="13"/>
        <end position="25"/>
    </location>
</feature>
<dbReference type="SUPFAM" id="SSF54768">
    <property type="entry name" value="dsRNA-binding domain-like"/>
    <property type="match status" value="1"/>
</dbReference>
<dbReference type="Gene3D" id="3.30.230.10">
    <property type="match status" value="1"/>
</dbReference>
<name>A0A803QAQ6_CANSA</name>
<dbReference type="GO" id="GO:0022627">
    <property type="term" value="C:cytosolic small ribosomal subunit"/>
    <property type="evidence" value="ECO:0007669"/>
    <property type="project" value="TreeGrafter"/>
</dbReference>
<reference evidence="10" key="1">
    <citation type="submission" date="2018-11" db="EMBL/GenBank/DDBJ databases">
        <authorList>
            <person name="Grassa J C."/>
        </authorList>
    </citation>
    <scope>NUCLEOTIDE SEQUENCE [LARGE SCALE GENOMIC DNA]</scope>
</reference>
<dbReference type="Pfam" id="PF03719">
    <property type="entry name" value="Ribosomal_S5_C"/>
    <property type="match status" value="1"/>
</dbReference>
<dbReference type="SUPFAM" id="SSF56219">
    <property type="entry name" value="DNase I-like"/>
    <property type="match status" value="1"/>
</dbReference>
<evidence type="ECO:0000256" key="7">
    <source>
        <dbReference type="RuleBase" id="RU003823"/>
    </source>
</evidence>
<dbReference type="InterPro" id="IPR014721">
    <property type="entry name" value="Ribsml_uS5_D2-typ_fold_subgr"/>
</dbReference>
<evidence type="ECO:0000256" key="2">
    <source>
        <dbReference type="ARBA" id="ARBA00022980"/>
    </source>
</evidence>
<dbReference type="InterPro" id="IPR000851">
    <property type="entry name" value="Ribosomal_uS5"/>
</dbReference>
<accession>A0A803QAQ6</accession>
<dbReference type="FunFam" id="3.30.160.20:FF:000002">
    <property type="entry name" value="40S ribosomal protein S2"/>
    <property type="match status" value="1"/>
</dbReference>
<proteinExistence type="inferred from homology"/>
<evidence type="ECO:0000313" key="11">
    <source>
        <dbReference type="Proteomes" id="UP000596661"/>
    </source>
</evidence>
<keyword evidence="11" id="KW-1185">Reference proteome</keyword>
<dbReference type="Gene3D" id="3.30.160.20">
    <property type="match status" value="1"/>
</dbReference>
<evidence type="ECO:0000256" key="3">
    <source>
        <dbReference type="ARBA" id="ARBA00023274"/>
    </source>
</evidence>
<dbReference type="EMBL" id="UZAU01000681">
    <property type="status" value="NOT_ANNOTATED_CDS"/>
    <property type="molecule type" value="Genomic_DNA"/>
</dbReference>
<evidence type="ECO:0000256" key="1">
    <source>
        <dbReference type="ARBA" id="ARBA00008945"/>
    </source>
</evidence>
<dbReference type="InterPro" id="IPR020568">
    <property type="entry name" value="Ribosomal_Su5_D2-typ_SF"/>
</dbReference>
<dbReference type="EnsemblPlants" id="evm.model.08.272">
    <property type="protein sequence ID" value="cds.evm.model.08.272"/>
    <property type="gene ID" value="evm.TU.08.272"/>
</dbReference>
<dbReference type="GO" id="GO:0003735">
    <property type="term" value="F:structural constituent of ribosome"/>
    <property type="evidence" value="ECO:0007669"/>
    <property type="project" value="UniProtKB-UniRule"/>
</dbReference>
<dbReference type="PROSITE" id="PS50881">
    <property type="entry name" value="S5_DSRBD"/>
    <property type="match status" value="1"/>
</dbReference>
<evidence type="ECO:0000313" key="10">
    <source>
        <dbReference type="EnsemblPlants" id="cds.evm.model.08.272"/>
    </source>
</evidence>
<keyword evidence="2 6" id="KW-0689">Ribosomal protein</keyword>
<dbReference type="SUPFAM" id="SSF54211">
    <property type="entry name" value="Ribosomal protein S5 domain 2-like"/>
    <property type="match status" value="1"/>
</dbReference>
<dbReference type="Proteomes" id="UP000596661">
    <property type="component" value="Chromosome 8"/>
</dbReference>
<dbReference type="InterPro" id="IPR018192">
    <property type="entry name" value="Ribosomal_uS5_N_CS"/>
</dbReference>
<keyword evidence="3 6" id="KW-0687">Ribonucleoprotein</keyword>
<dbReference type="InterPro" id="IPR005711">
    <property type="entry name" value="Ribosomal_uS5_euk/arc"/>
</dbReference>
<reference evidence="10" key="2">
    <citation type="submission" date="2021-03" db="UniProtKB">
        <authorList>
            <consortium name="EnsemblPlants"/>
        </authorList>
    </citation>
    <scope>IDENTIFICATION</scope>
</reference>
<dbReference type="FunFam" id="3.30.230.10:FF:000004">
    <property type="entry name" value="40S ribosomal protein S2"/>
    <property type="match status" value="1"/>
</dbReference>
<comment type="similarity">
    <text evidence="1 7">Belongs to the universal ribosomal protein uS5 family.</text>
</comment>
<evidence type="ECO:0000256" key="6">
    <source>
        <dbReference type="PROSITE-ProRule" id="PRU00268"/>
    </source>
</evidence>
<dbReference type="AlphaFoldDB" id="A0A803QAQ6"/>
<evidence type="ECO:0000256" key="4">
    <source>
        <dbReference type="ARBA" id="ARBA00035255"/>
    </source>
</evidence>
<evidence type="ECO:0000259" key="9">
    <source>
        <dbReference type="PROSITE" id="PS50881"/>
    </source>
</evidence>
<dbReference type="PROSITE" id="PS00585">
    <property type="entry name" value="RIBOSOMAL_S5"/>
    <property type="match status" value="1"/>
</dbReference>
<dbReference type="PANTHER" id="PTHR13718">
    <property type="entry name" value="RIBOSOMAL S SUBUNIT"/>
    <property type="match status" value="1"/>
</dbReference>
<organism evidence="10 11">
    <name type="scientific">Cannabis sativa</name>
    <name type="common">Hemp</name>
    <name type="synonym">Marijuana</name>
    <dbReference type="NCBI Taxonomy" id="3483"/>
    <lineage>
        <taxon>Eukaryota</taxon>
        <taxon>Viridiplantae</taxon>
        <taxon>Streptophyta</taxon>
        <taxon>Embryophyta</taxon>
        <taxon>Tracheophyta</taxon>
        <taxon>Spermatophyta</taxon>
        <taxon>Magnoliopsida</taxon>
        <taxon>eudicotyledons</taxon>
        <taxon>Gunneridae</taxon>
        <taxon>Pentapetalae</taxon>
        <taxon>rosids</taxon>
        <taxon>fabids</taxon>
        <taxon>Rosales</taxon>
        <taxon>Cannabaceae</taxon>
        <taxon>Cannabis</taxon>
    </lineage>
</organism>
<sequence length="606" mass="67839">MAERGGGERGVGERGGFGRGFGGRGRGGDRGRGGRRRAGRREEEEKWVPVTKLGRLVKEGKIASLEQIYLHSLPIKEHQIIDTLVGPTLKDEVMKIMPVQKQTRAGQRTRFKAFVVVGDSNGHVGLGVKCSKEVATAIRGAIILAKLSVIPVRRGYWGNKIGKPHTVPCKVTGKCGSVTVRMVPAPRGAGIVAARVPKKVLQFAGIDDVFTSSRGSTKTLGNFVKATFECLLKTYGFLTPEFWRETRFTKSPLQEHTDLLAKPTEKVDRLKIVIGFKGSFTGGSQGHSGGLAVLWRNKEEVEVKTFNTNHIDMIISAFEWSQFRLIGVHGEPNRSKRKLTWKLISDLATTINLPWCLIGDMNNVTCQSDKKRGRPYPNWLIEGFQNVLASCDLIDMEMEGCKFTWERGKGPENWVEIKLDRALVTPSIMVGWDNGLQDVMVGYFQQLFTPSVTNWNQECEVKKALFQMHPDKSAGPDGMSAGFYQKSGDVVRHDVVQLVRDFFQNGTFPNQLPDTNIVLMPKKKQPTSMTEIRPISLYNSRNELVWNQKHVEVKDAVVLARTVLNQWLYAEDKTFDPSLGLLFPEDATLVWLELILLHCWKPQPNA</sequence>